<dbReference type="InterPro" id="IPR010727">
    <property type="entry name" value="DUF1302"/>
</dbReference>
<gene>
    <name evidence="3" type="ORF">DZC52_07215</name>
</gene>
<dbReference type="EMBL" id="QUZK01000033">
    <property type="protein sequence ID" value="RFF30711.1"/>
    <property type="molecule type" value="Genomic_DNA"/>
</dbReference>
<evidence type="ECO:0000256" key="2">
    <source>
        <dbReference type="SAM" id="SignalP"/>
    </source>
</evidence>
<dbReference type="AlphaFoldDB" id="A0A3E1K9F2"/>
<feature type="region of interest" description="Disordered" evidence="1">
    <location>
        <begin position="502"/>
        <end position="526"/>
    </location>
</feature>
<feature type="chain" id="PRO_5017763415" evidence="2">
    <location>
        <begin position="36"/>
        <end position="628"/>
    </location>
</feature>
<feature type="signal peptide" evidence="2">
    <location>
        <begin position="1"/>
        <end position="35"/>
    </location>
</feature>
<protein>
    <submittedName>
        <fullName evidence="3">DUF1302 domain-containing protein</fullName>
    </submittedName>
</protein>
<reference evidence="3 4" key="1">
    <citation type="submission" date="2018-08" db="EMBL/GenBank/DDBJ databases">
        <title>Wenzhouxiangella salilacus sp. nov., a novel bacterium isolated from a saline lake in Xinjiang Province, China.</title>
        <authorList>
            <person name="Han S."/>
        </authorList>
    </citation>
    <scope>NUCLEOTIDE SEQUENCE [LARGE SCALE GENOMIC DNA]</scope>
    <source>
        <strain evidence="3 4">XDB06</strain>
    </source>
</reference>
<dbReference type="RefSeq" id="WP_116650452.1">
    <property type="nucleotide sequence ID" value="NZ_QUZK01000033.1"/>
</dbReference>
<comment type="caution">
    <text evidence="3">The sequence shown here is derived from an EMBL/GenBank/DDBJ whole genome shotgun (WGS) entry which is preliminary data.</text>
</comment>
<evidence type="ECO:0000256" key="1">
    <source>
        <dbReference type="SAM" id="MobiDB-lite"/>
    </source>
</evidence>
<accession>A0A3E1K9F2</accession>
<name>A0A3E1K9F2_9GAMM</name>
<dbReference type="Proteomes" id="UP000260351">
    <property type="component" value="Unassembled WGS sequence"/>
</dbReference>
<feature type="compositionally biased region" description="Polar residues" evidence="1">
    <location>
        <begin position="513"/>
        <end position="526"/>
    </location>
</feature>
<sequence>MKRQAIDKSRRGLGLKPGILAGAIGLALAAQQAQAIDFSTDEVEIRLDSTVSYGIGVRAEERDSDFVAKSQFDPTVFQLPLDQQIATPGRFSANSDDGNLNFDQWDPIFNQARITSELAINFDNFGAFVRGNYFYDFTLSGMDELPDGAKDQAGERARLLDAYIYGDFELGDQFLSMRLGRQVVSWGESTFLAGGINVINPVDVTALRTAGAELKDAFLPQNMLWGSLSITPNFSMEALVLGEWDEVEAEPSGTYFATNDFATAGGRYAMLNFGLVPQPVNNPDLYETVCRNGNFGASDRNLPIQLIGAGCAASFPRAADNKPDEHGQYGLAFRYYADWLNQTEFGFYHLRYHSRLPVLSGRAVTNSAPSSGAVIVEYPEDIDLWGVSFNTTVSGWSLGGEVSYRENLPIQIDDVELLYAGLSPLNAAIPEPYNRFISQLGDYEPGDFIQGYERREVSQAQFTLTKLYGPGNWLGANQIAVVGEFGMTHVWDLPDPSELRFEGSGTDTFGGPSRQTGGNSRSPITTTSGYVTDTSWGYRLVVAPTYNNVFGTAWNMTPRVAFNHDVNGVAPGPGGNFIEGRKQVTLGVNFSYLSRWQAGVSYTSFFGAGKNNLLSDRDFLAASLSYSF</sequence>
<proteinExistence type="predicted"/>
<evidence type="ECO:0000313" key="4">
    <source>
        <dbReference type="Proteomes" id="UP000260351"/>
    </source>
</evidence>
<keyword evidence="2" id="KW-0732">Signal</keyword>
<organism evidence="3 4">
    <name type="scientific">Wenzhouxiangella sediminis</name>
    <dbReference type="NCBI Taxonomy" id="1792836"/>
    <lineage>
        <taxon>Bacteria</taxon>
        <taxon>Pseudomonadati</taxon>
        <taxon>Pseudomonadota</taxon>
        <taxon>Gammaproteobacteria</taxon>
        <taxon>Chromatiales</taxon>
        <taxon>Wenzhouxiangellaceae</taxon>
        <taxon>Wenzhouxiangella</taxon>
    </lineage>
</organism>
<dbReference type="OrthoDB" id="7000272at2"/>
<keyword evidence="4" id="KW-1185">Reference proteome</keyword>
<evidence type="ECO:0000313" key="3">
    <source>
        <dbReference type="EMBL" id="RFF30711.1"/>
    </source>
</evidence>
<dbReference type="Pfam" id="PF06980">
    <property type="entry name" value="DUF1302"/>
    <property type="match status" value="1"/>
</dbReference>